<keyword evidence="9" id="KW-1185">Reference proteome</keyword>
<dbReference type="SUPFAM" id="SSF57667">
    <property type="entry name" value="beta-beta-alpha zinc fingers"/>
    <property type="match status" value="1"/>
</dbReference>
<dbReference type="GO" id="GO:0005634">
    <property type="term" value="C:nucleus"/>
    <property type="evidence" value="ECO:0007669"/>
    <property type="project" value="TreeGrafter"/>
</dbReference>
<dbReference type="EMBL" id="JALJAT010000002">
    <property type="protein sequence ID" value="KAK4473392.1"/>
    <property type="molecule type" value="Genomic_DNA"/>
</dbReference>
<evidence type="ECO:0000313" key="9">
    <source>
        <dbReference type="Proteomes" id="UP001292079"/>
    </source>
</evidence>
<protein>
    <recommendedName>
        <fullName evidence="7">C2H2-type domain-containing protein</fullName>
    </recommendedName>
</protein>
<dbReference type="InterPro" id="IPR036236">
    <property type="entry name" value="Znf_C2H2_sf"/>
</dbReference>
<sequence>MLKNSMSTLVLPNFHKTTENCLNFRNSLNVDSNLPNIPPVSNWNYDDTSTYASDFNVQSSNPNMMDNEMLSNHIVNHYHNAQTILNSSKQSLPHHLPSYGDSGCLSLTDETSMISVKHSTSTPVHTVDNDSTPTSHASTATISPINIDSLDNISETQIAAVTPSKVDINSNSMKDYYTVASTTTNSTTISDNTNNYLLNEEKYMKITNYSENKTPLIKQTTEDYKRNWDVLNTSNIIKIKQQDEINQDESHSDSELNLSSESISRKNRADVKIQPYALRGNIEVFRCPLCSKDEIFSRGHLTNHLQDHQSNFKREDYKHVCCFCFSELSSNSSLERHLLTHTNHRPFNCNLCDKAFTTNGNLSRHVRTSHQVKTTVVTNLTSFTSTGSTSPIYPHTSQQPTFLPNWYQSSTNSYMSPISNVYSKTKTPSQHTTEINKYQDVGNPIQKSSVKQPDSSNYGMSSSKKLKSQQRNDPIQNRESRSSNSQVNLIQSLSNSYNKQCDVTEKSCIKDEPNTSFNENEYIKPIKFTSINANECQTDCLSTSYTDNLMDYSTNYSKHEQCRNDNFDKLNTVYSWVTQQTKHNWTYSVFRKLLDTIG</sequence>
<dbReference type="AlphaFoldDB" id="A0AAE1ZHL1"/>
<dbReference type="PANTHER" id="PTHR46451">
    <property type="entry name" value="RAS-RESPONSIVE ELEMENT-BINDING PROTEIN 1"/>
    <property type="match status" value="1"/>
</dbReference>
<evidence type="ECO:0000313" key="8">
    <source>
        <dbReference type="EMBL" id="KAK4473392.1"/>
    </source>
</evidence>
<dbReference type="InterPro" id="IPR013087">
    <property type="entry name" value="Znf_C2H2_type"/>
</dbReference>
<evidence type="ECO:0000256" key="4">
    <source>
        <dbReference type="ARBA" id="ARBA00022833"/>
    </source>
</evidence>
<dbReference type="Pfam" id="PF00096">
    <property type="entry name" value="zf-C2H2"/>
    <property type="match status" value="1"/>
</dbReference>
<evidence type="ECO:0000259" key="7">
    <source>
        <dbReference type="PROSITE" id="PS50157"/>
    </source>
</evidence>
<dbReference type="Proteomes" id="UP001292079">
    <property type="component" value="Unassembled WGS sequence"/>
</dbReference>
<reference evidence="8" key="2">
    <citation type="journal article" date="2023" name="Infect Dis Poverty">
        <title>Chromosome-scale genome of the human blood fluke Schistosoma mekongi and its implications for public health.</title>
        <authorList>
            <person name="Zhou M."/>
            <person name="Xu L."/>
            <person name="Xu D."/>
            <person name="Chen W."/>
            <person name="Khan J."/>
            <person name="Hu Y."/>
            <person name="Huang H."/>
            <person name="Wei H."/>
            <person name="Zhang Y."/>
            <person name="Chusongsang P."/>
            <person name="Tanasarnprasert K."/>
            <person name="Hu X."/>
            <person name="Limpanont Y."/>
            <person name="Lv Z."/>
        </authorList>
    </citation>
    <scope>NUCLEOTIDE SEQUENCE</scope>
    <source>
        <strain evidence="8">LV_2022a</strain>
    </source>
</reference>
<keyword evidence="3 5" id="KW-0863">Zinc-finger</keyword>
<accession>A0AAE1ZHL1</accession>
<dbReference type="GO" id="GO:0001228">
    <property type="term" value="F:DNA-binding transcription activator activity, RNA polymerase II-specific"/>
    <property type="evidence" value="ECO:0007669"/>
    <property type="project" value="TreeGrafter"/>
</dbReference>
<dbReference type="InterPro" id="IPR052795">
    <property type="entry name" value="RREB1"/>
</dbReference>
<evidence type="ECO:0000256" key="1">
    <source>
        <dbReference type="ARBA" id="ARBA00022723"/>
    </source>
</evidence>
<keyword evidence="2" id="KW-0677">Repeat</keyword>
<evidence type="ECO:0000256" key="5">
    <source>
        <dbReference type="PROSITE-ProRule" id="PRU00042"/>
    </source>
</evidence>
<feature type="domain" description="C2H2-type" evidence="7">
    <location>
        <begin position="319"/>
        <end position="346"/>
    </location>
</feature>
<gene>
    <name evidence="8" type="ORF">MN116_002766</name>
</gene>
<dbReference type="PANTHER" id="PTHR46451:SF1">
    <property type="entry name" value="RAS-RESPONSIVE ELEMENT-BINDING PROTEIN 1"/>
    <property type="match status" value="1"/>
</dbReference>
<proteinExistence type="predicted"/>
<dbReference type="GO" id="GO:0008270">
    <property type="term" value="F:zinc ion binding"/>
    <property type="evidence" value="ECO:0007669"/>
    <property type="project" value="UniProtKB-KW"/>
</dbReference>
<dbReference type="PROSITE" id="PS50157">
    <property type="entry name" value="ZINC_FINGER_C2H2_2"/>
    <property type="match status" value="2"/>
</dbReference>
<dbReference type="FunFam" id="3.30.160.60:FF:000688">
    <property type="entry name" value="zinc finger protein 197 isoform X1"/>
    <property type="match status" value="1"/>
</dbReference>
<feature type="region of interest" description="Disordered" evidence="6">
    <location>
        <begin position="436"/>
        <end position="487"/>
    </location>
</feature>
<dbReference type="GO" id="GO:0000978">
    <property type="term" value="F:RNA polymerase II cis-regulatory region sequence-specific DNA binding"/>
    <property type="evidence" value="ECO:0007669"/>
    <property type="project" value="TreeGrafter"/>
</dbReference>
<dbReference type="Gene3D" id="3.30.160.60">
    <property type="entry name" value="Classic Zinc Finger"/>
    <property type="match status" value="2"/>
</dbReference>
<feature type="region of interest" description="Disordered" evidence="6">
    <location>
        <begin position="119"/>
        <end position="139"/>
    </location>
</feature>
<dbReference type="SMART" id="SM00355">
    <property type="entry name" value="ZnF_C2H2"/>
    <property type="match status" value="3"/>
</dbReference>
<name>A0AAE1ZHL1_SCHME</name>
<reference evidence="8" key="1">
    <citation type="submission" date="2022-04" db="EMBL/GenBank/DDBJ databases">
        <authorList>
            <person name="Xu L."/>
            <person name="Lv Z."/>
        </authorList>
    </citation>
    <scope>NUCLEOTIDE SEQUENCE</scope>
    <source>
        <strain evidence="8">LV_2022a</strain>
    </source>
</reference>
<evidence type="ECO:0000256" key="3">
    <source>
        <dbReference type="ARBA" id="ARBA00022771"/>
    </source>
</evidence>
<keyword evidence="4" id="KW-0862">Zinc</keyword>
<feature type="compositionally biased region" description="Polar residues" evidence="6">
    <location>
        <begin position="445"/>
        <end position="475"/>
    </location>
</feature>
<evidence type="ECO:0000256" key="6">
    <source>
        <dbReference type="SAM" id="MobiDB-lite"/>
    </source>
</evidence>
<feature type="domain" description="C2H2-type" evidence="7">
    <location>
        <begin position="347"/>
        <end position="375"/>
    </location>
</feature>
<evidence type="ECO:0000256" key="2">
    <source>
        <dbReference type="ARBA" id="ARBA00022737"/>
    </source>
</evidence>
<keyword evidence="1" id="KW-0479">Metal-binding</keyword>
<organism evidence="8 9">
    <name type="scientific">Schistosoma mekongi</name>
    <name type="common">Parasitic worm</name>
    <dbReference type="NCBI Taxonomy" id="38744"/>
    <lineage>
        <taxon>Eukaryota</taxon>
        <taxon>Metazoa</taxon>
        <taxon>Spiralia</taxon>
        <taxon>Lophotrochozoa</taxon>
        <taxon>Platyhelminthes</taxon>
        <taxon>Trematoda</taxon>
        <taxon>Digenea</taxon>
        <taxon>Strigeidida</taxon>
        <taxon>Schistosomatoidea</taxon>
        <taxon>Schistosomatidae</taxon>
        <taxon>Schistosoma</taxon>
    </lineage>
</organism>
<dbReference type="PROSITE" id="PS00028">
    <property type="entry name" value="ZINC_FINGER_C2H2_1"/>
    <property type="match status" value="2"/>
</dbReference>
<comment type="caution">
    <text evidence="8">The sequence shown here is derived from an EMBL/GenBank/DDBJ whole genome shotgun (WGS) entry which is preliminary data.</text>
</comment>